<feature type="compositionally biased region" description="Basic and acidic residues" evidence="1">
    <location>
        <begin position="189"/>
        <end position="200"/>
    </location>
</feature>
<evidence type="ECO:0000313" key="3">
    <source>
        <dbReference type="EMBL" id="KAK4132006.1"/>
    </source>
</evidence>
<keyword evidence="2" id="KW-0812">Transmembrane</keyword>
<sequence length="224" mass="24197">MDPVPDTRSLRPQNLYAYTFLAARITCIPALAAITGLISHFITSTALLWTLLSSTGYSRRYLPYALTLTLDVVLVLPLGLLAALLGPPIAATRCAAVAEDSKAAFTVTTLVGNISVPGGDACVKVFATWVMLLIVCGAFVRGDNWDGVGGWEKPGLVSGEAEEARYNRPMEGREWGRSKGMGVCNWPNRDQKSPKGKSEEEPTAGGWWCRHQLPSAQYDPSNLV</sequence>
<name>A0AAN6ZBM9_9PEZI</name>
<reference evidence="3" key="2">
    <citation type="submission" date="2023-05" db="EMBL/GenBank/DDBJ databases">
        <authorList>
            <consortium name="Lawrence Berkeley National Laboratory"/>
            <person name="Steindorff A."/>
            <person name="Hensen N."/>
            <person name="Bonometti L."/>
            <person name="Westerberg I."/>
            <person name="Brannstrom I.O."/>
            <person name="Guillou S."/>
            <person name="Cros-Aarteil S."/>
            <person name="Calhoun S."/>
            <person name="Haridas S."/>
            <person name="Kuo A."/>
            <person name="Mondo S."/>
            <person name="Pangilinan J."/>
            <person name="Riley R."/>
            <person name="Labutti K."/>
            <person name="Andreopoulos B."/>
            <person name="Lipzen A."/>
            <person name="Chen C."/>
            <person name="Yanf M."/>
            <person name="Daum C."/>
            <person name="Ng V."/>
            <person name="Clum A."/>
            <person name="Ohm R."/>
            <person name="Martin F."/>
            <person name="Silar P."/>
            <person name="Natvig D."/>
            <person name="Lalanne C."/>
            <person name="Gautier V."/>
            <person name="Ament-Velasquez S.L."/>
            <person name="Kruys A."/>
            <person name="Hutchinson M.I."/>
            <person name="Powell A.J."/>
            <person name="Barry K."/>
            <person name="Miller A.N."/>
            <person name="Grigoriev I.V."/>
            <person name="Debuchy R."/>
            <person name="Gladieux P."/>
            <person name="Thoren M.H."/>
            <person name="Johannesson H."/>
        </authorList>
    </citation>
    <scope>NUCLEOTIDE SEQUENCE</scope>
    <source>
        <strain evidence="3">CBS 123565</strain>
    </source>
</reference>
<dbReference type="AlphaFoldDB" id="A0AAN6ZBM9"/>
<keyword evidence="4" id="KW-1185">Reference proteome</keyword>
<comment type="caution">
    <text evidence="3">The sequence shown here is derived from an EMBL/GenBank/DDBJ whole genome shotgun (WGS) entry which is preliminary data.</text>
</comment>
<reference evidence="3" key="1">
    <citation type="journal article" date="2023" name="Mol. Phylogenet. Evol.">
        <title>Genome-scale phylogeny and comparative genomics of the fungal order Sordariales.</title>
        <authorList>
            <person name="Hensen N."/>
            <person name="Bonometti L."/>
            <person name="Westerberg I."/>
            <person name="Brannstrom I.O."/>
            <person name="Guillou S."/>
            <person name="Cros-Aarteil S."/>
            <person name="Calhoun S."/>
            <person name="Haridas S."/>
            <person name="Kuo A."/>
            <person name="Mondo S."/>
            <person name="Pangilinan J."/>
            <person name="Riley R."/>
            <person name="LaButti K."/>
            <person name="Andreopoulos B."/>
            <person name="Lipzen A."/>
            <person name="Chen C."/>
            <person name="Yan M."/>
            <person name="Daum C."/>
            <person name="Ng V."/>
            <person name="Clum A."/>
            <person name="Steindorff A."/>
            <person name="Ohm R.A."/>
            <person name="Martin F."/>
            <person name="Silar P."/>
            <person name="Natvig D.O."/>
            <person name="Lalanne C."/>
            <person name="Gautier V."/>
            <person name="Ament-Velasquez S.L."/>
            <person name="Kruys A."/>
            <person name="Hutchinson M.I."/>
            <person name="Powell A.J."/>
            <person name="Barry K."/>
            <person name="Miller A.N."/>
            <person name="Grigoriev I.V."/>
            <person name="Debuchy R."/>
            <person name="Gladieux P."/>
            <person name="Hiltunen Thoren M."/>
            <person name="Johannesson H."/>
        </authorList>
    </citation>
    <scope>NUCLEOTIDE SEQUENCE</scope>
    <source>
        <strain evidence="3">CBS 123565</strain>
    </source>
</reference>
<feature type="transmembrane region" description="Helical" evidence="2">
    <location>
        <begin position="61"/>
        <end position="85"/>
    </location>
</feature>
<protein>
    <submittedName>
        <fullName evidence="3">Uncharacterized protein</fullName>
    </submittedName>
</protein>
<keyword evidence="2" id="KW-1133">Transmembrane helix</keyword>
<evidence type="ECO:0000256" key="2">
    <source>
        <dbReference type="SAM" id="Phobius"/>
    </source>
</evidence>
<gene>
    <name evidence="3" type="ORF">BT67DRAFT_435862</name>
</gene>
<organism evidence="3 4">
    <name type="scientific">Trichocladium antarcticum</name>
    <dbReference type="NCBI Taxonomy" id="1450529"/>
    <lineage>
        <taxon>Eukaryota</taxon>
        <taxon>Fungi</taxon>
        <taxon>Dikarya</taxon>
        <taxon>Ascomycota</taxon>
        <taxon>Pezizomycotina</taxon>
        <taxon>Sordariomycetes</taxon>
        <taxon>Sordariomycetidae</taxon>
        <taxon>Sordariales</taxon>
        <taxon>Chaetomiaceae</taxon>
        <taxon>Trichocladium</taxon>
    </lineage>
</organism>
<dbReference type="Proteomes" id="UP001304895">
    <property type="component" value="Unassembled WGS sequence"/>
</dbReference>
<evidence type="ECO:0000256" key="1">
    <source>
        <dbReference type="SAM" id="MobiDB-lite"/>
    </source>
</evidence>
<evidence type="ECO:0000313" key="4">
    <source>
        <dbReference type="Proteomes" id="UP001304895"/>
    </source>
</evidence>
<feature type="region of interest" description="Disordered" evidence="1">
    <location>
        <begin position="177"/>
        <end position="208"/>
    </location>
</feature>
<keyword evidence="2" id="KW-0472">Membrane</keyword>
<feature type="transmembrane region" description="Helical" evidence="2">
    <location>
        <begin position="20"/>
        <end position="49"/>
    </location>
</feature>
<accession>A0AAN6ZBM9</accession>
<dbReference type="EMBL" id="MU853420">
    <property type="protein sequence ID" value="KAK4132006.1"/>
    <property type="molecule type" value="Genomic_DNA"/>
</dbReference>
<proteinExistence type="predicted"/>